<dbReference type="Proteomes" id="UP001207468">
    <property type="component" value="Unassembled WGS sequence"/>
</dbReference>
<comment type="caution">
    <text evidence="1">The sequence shown here is derived from an EMBL/GenBank/DDBJ whole genome shotgun (WGS) entry which is preliminary data.</text>
</comment>
<evidence type="ECO:0000313" key="2">
    <source>
        <dbReference type="Proteomes" id="UP001207468"/>
    </source>
</evidence>
<feature type="non-terminal residue" evidence="1">
    <location>
        <position position="1"/>
    </location>
</feature>
<gene>
    <name evidence="1" type="ORF">F5148DRAFT_984711</name>
</gene>
<evidence type="ECO:0000313" key="1">
    <source>
        <dbReference type="EMBL" id="KAI9455609.1"/>
    </source>
</evidence>
<proteinExistence type="predicted"/>
<sequence>VYLPAIEGHVPDDTVQAMHAFLEFCYIAQHNVHDTNSLTTLDDALWQFHYHCEIFQMSSVCNNFNLPWQHSLALNHYVKLICTFGAPNGHCSSITESKYIKAVKELWQHSNHFEVLSQMLLTDQHLEKLVAAHVDFTDCGMLEGICLSLVSDQDLHICFNYIPNNLSN</sequence>
<organism evidence="1 2">
    <name type="scientific">Russula earlei</name>
    <dbReference type="NCBI Taxonomy" id="71964"/>
    <lineage>
        <taxon>Eukaryota</taxon>
        <taxon>Fungi</taxon>
        <taxon>Dikarya</taxon>
        <taxon>Basidiomycota</taxon>
        <taxon>Agaricomycotina</taxon>
        <taxon>Agaricomycetes</taxon>
        <taxon>Russulales</taxon>
        <taxon>Russulaceae</taxon>
        <taxon>Russula</taxon>
    </lineage>
</organism>
<reference evidence="1" key="1">
    <citation type="submission" date="2021-03" db="EMBL/GenBank/DDBJ databases">
        <title>Evolutionary priming and transition to the ectomycorrhizal habit in an iconic lineage of mushroom-forming fungi: is preadaptation a requirement?</title>
        <authorList>
            <consortium name="DOE Joint Genome Institute"/>
            <person name="Looney B.P."/>
            <person name="Miyauchi S."/>
            <person name="Morin E."/>
            <person name="Drula E."/>
            <person name="Courty P.E."/>
            <person name="Chicoki N."/>
            <person name="Fauchery L."/>
            <person name="Kohler A."/>
            <person name="Kuo A."/>
            <person name="LaButti K."/>
            <person name="Pangilinan J."/>
            <person name="Lipzen A."/>
            <person name="Riley R."/>
            <person name="Andreopoulos W."/>
            <person name="He G."/>
            <person name="Johnson J."/>
            <person name="Barry K.W."/>
            <person name="Grigoriev I.V."/>
            <person name="Nagy L."/>
            <person name="Hibbett D."/>
            <person name="Henrissat B."/>
            <person name="Matheny P.B."/>
            <person name="Labbe J."/>
            <person name="Martin A.F."/>
        </authorList>
    </citation>
    <scope>NUCLEOTIDE SEQUENCE</scope>
    <source>
        <strain evidence="1">BPL698</strain>
    </source>
</reference>
<protein>
    <submittedName>
        <fullName evidence="1">Uncharacterized protein</fullName>
    </submittedName>
</protein>
<accession>A0ACC0U058</accession>
<name>A0ACC0U058_9AGAM</name>
<keyword evidence="2" id="KW-1185">Reference proteome</keyword>
<dbReference type="EMBL" id="JAGFNK010000248">
    <property type="protein sequence ID" value="KAI9455609.1"/>
    <property type="molecule type" value="Genomic_DNA"/>
</dbReference>